<dbReference type="EMBL" id="WIXP02000011">
    <property type="protein sequence ID" value="KAF6202620.1"/>
    <property type="molecule type" value="Genomic_DNA"/>
</dbReference>
<dbReference type="PROSITE" id="PS01359">
    <property type="entry name" value="ZF_PHD_1"/>
    <property type="match status" value="1"/>
</dbReference>
<protein>
    <submittedName>
        <fullName evidence="4">Uncharacterized protein</fullName>
    </submittedName>
</protein>
<dbReference type="InterPro" id="IPR057251">
    <property type="entry name" value="FP_C"/>
</dbReference>
<dbReference type="Pfam" id="PF25298">
    <property type="entry name" value="Baculo_FP_2nd"/>
    <property type="match status" value="1"/>
</dbReference>
<dbReference type="Pfam" id="PF00628">
    <property type="entry name" value="PHD"/>
    <property type="match status" value="1"/>
</dbReference>
<keyword evidence="5" id="KW-1185">Reference proteome</keyword>
<dbReference type="AlphaFoldDB" id="A0A6A4J417"/>
<dbReference type="OrthoDB" id="6623018at2759"/>
<dbReference type="SUPFAM" id="SSF57903">
    <property type="entry name" value="FYVE/PHD zinc finger"/>
    <property type="match status" value="1"/>
</dbReference>
<evidence type="ECO:0000256" key="3">
    <source>
        <dbReference type="ARBA" id="ARBA00022833"/>
    </source>
</evidence>
<dbReference type="Gene3D" id="3.30.40.10">
    <property type="entry name" value="Zinc/RING finger domain, C3HC4 (zinc finger)"/>
    <property type="match status" value="1"/>
</dbReference>
<name>A0A6A4J417_APOLU</name>
<dbReference type="InterPro" id="IPR019787">
    <property type="entry name" value="Znf_PHD-finger"/>
</dbReference>
<keyword evidence="1" id="KW-0479">Metal-binding</keyword>
<dbReference type="InterPro" id="IPR013083">
    <property type="entry name" value="Znf_RING/FYVE/PHD"/>
</dbReference>
<dbReference type="PROSITE" id="PS50016">
    <property type="entry name" value="ZF_PHD_2"/>
    <property type="match status" value="1"/>
</dbReference>
<dbReference type="CDD" id="cd15489">
    <property type="entry name" value="PHD_SF"/>
    <property type="match status" value="1"/>
</dbReference>
<dbReference type="SMART" id="SM00249">
    <property type="entry name" value="PHD"/>
    <property type="match status" value="1"/>
</dbReference>
<comment type="caution">
    <text evidence="4">The sequence shown here is derived from an EMBL/GenBank/DDBJ whole genome shotgun (WGS) entry which is preliminary data.</text>
</comment>
<dbReference type="InterPro" id="IPR001965">
    <property type="entry name" value="Znf_PHD"/>
</dbReference>
<dbReference type="GO" id="GO:0008270">
    <property type="term" value="F:zinc ion binding"/>
    <property type="evidence" value="ECO:0007669"/>
    <property type="project" value="UniProtKB-KW"/>
</dbReference>
<evidence type="ECO:0000313" key="4">
    <source>
        <dbReference type="EMBL" id="KAF6202620.1"/>
    </source>
</evidence>
<proteinExistence type="predicted"/>
<organism evidence="4 5">
    <name type="scientific">Apolygus lucorum</name>
    <name type="common">Small green plant bug</name>
    <name type="synonym">Lygocoris lucorum</name>
    <dbReference type="NCBI Taxonomy" id="248454"/>
    <lineage>
        <taxon>Eukaryota</taxon>
        <taxon>Metazoa</taxon>
        <taxon>Ecdysozoa</taxon>
        <taxon>Arthropoda</taxon>
        <taxon>Hexapoda</taxon>
        <taxon>Insecta</taxon>
        <taxon>Pterygota</taxon>
        <taxon>Neoptera</taxon>
        <taxon>Paraneoptera</taxon>
        <taxon>Hemiptera</taxon>
        <taxon>Heteroptera</taxon>
        <taxon>Panheteroptera</taxon>
        <taxon>Cimicomorpha</taxon>
        <taxon>Miridae</taxon>
        <taxon>Mirini</taxon>
        <taxon>Apolygus</taxon>
    </lineage>
</organism>
<evidence type="ECO:0000313" key="5">
    <source>
        <dbReference type="Proteomes" id="UP000466442"/>
    </source>
</evidence>
<sequence length="323" mass="37127">MAKCGVCASGFAHNAFRLTCEKCNLVFHIKCVNIAKADYSYMMDNKKPYFCPSCSKERRMSRVIGAPSEADKQVELLNVIEEIREDIRTSNRQLQEEIERQASEINDLKVHLSTYSDYIESNKQSLDRVDSSLKALADKVDNVVDCQKGYDKKLEELTEMINNVDQQARESTVEISGYPEAENENVLEIVKKIGDAVNFPISEQMLDDCYRIKPRNPRIGFPGMIIVSFVRKLDKKGFYSAAWKMKDFNTRNVGFLLGEPSRIYVNNSLTQYNRKLLGACKEFKRKNNFKFVWVRNGCIFLKLSEDSQRIHVKSHGALQQLSK</sequence>
<evidence type="ECO:0000256" key="2">
    <source>
        <dbReference type="ARBA" id="ARBA00022771"/>
    </source>
</evidence>
<dbReference type="InterPro" id="IPR011011">
    <property type="entry name" value="Znf_FYVE_PHD"/>
</dbReference>
<keyword evidence="2" id="KW-0863">Zinc-finger</keyword>
<dbReference type="Proteomes" id="UP000466442">
    <property type="component" value="Unassembled WGS sequence"/>
</dbReference>
<accession>A0A6A4J417</accession>
<gene>
    <name evidence="4" type="ORF">GE061_003019</name>
</gene>
<reference evidence="4" key="1">
    <citation type="journal article" date="2021" name="Mol. Ecol. Resour.">
        <title>Apolygus lucorum genome provides insights into omnivorousness and mesophyll feeding.</title>
        <authorList>
            <person name="Liu Y."/>
            <person name="Liu H."/>
            <person name="Wang H."/>
            <person name="Huang T."/>
            <person name="Liu B."/>
            <person name="Yang B."/>
            <person name="Yin L."/>
            <person name="Li B."/>
            <person name="Zhang Y."/>
            <person name="Zhang S."/>
            <person name="Jiang F."/>
            <person name="Zhang X."/>
            <person name="Ren Y."/>
            <person name="Wang B."/>
            <person name="Wang S."/>
            <person name="Lu Y."/>
            <person name="Wu K."/>
            <person name="Fan W."/>
            <person name="Wang G."/>
        </authorList>
    </citation>
    <scope>NUCLEOTIDE SEQUENCE</scope>
    <source>
        <strain evidence="4">12Hb</strain>
    </source>
</reference>
<keyword evidence="3" id="KW-0862">Zinc</keyword>
<dbReference type="InterPro" id="IPR019786">
    <property type="entry name" value="Zinc_finger_PHD-type_CS"/>
</dbReference>
<evidence type="ECO:0000256" key="1">
    <source>
        <dbReference type="ARBA" id="ARBA00022723"/>
    </source>
</evidence>